<feature type="transmembrane region" description="Helical" evidence="1">
    <location>
        <begin position="239"/>
        <end position="262"/>
    </location>
</feature>
<evidence type="ECO:0000313" key="2">
    <source>
        <dbReference type="EMBL" id="CAB9514723.1"/>
    </source>
</evidence>
<keyword evidence="1" id="KW-0472">Membrane</keyword>
<evidence type="ECO:0000313" key="3">
    <source>
        <dbReference type="Proteomes" id="UP001153069"/>
    </source>
</evidence>
<keyword evidence="1" id="KW-1133">Transmembrane helix</keyword>
<dbReference type="AlphaFoldDB" id="A0A9N8HLB3"/>
<organism evidence="2 3">
    <name type="scientific">Seminavis robusta</name>
    <dbReference type="NCBI Taxonomy" id="568900"/>
    <lineage>
        <taxon>Eukaryota</taxon>
        <taxon>Sar</taxon>
        <taxon>Stramenopiles</taxon>
        <taxon>Ochrophyta</taxon>
        <taxon>Bacillariophyta</taxon>
        <taxon>Bacillariophyceae</taxon>
        <taxon>Bacillariophycidae</taxon>
        <taxon>Naviculales</taxon>
        <taxon>Naviculaceae</taxon>
        <taxon>Seminavis</taxon>
    </lineage>
</organism>
<comment type="caution">
    <text evidence="2">The sequence shown here is derived from an EMBL/GenBank/DDBJ whole genome shotgun (WGS) entry which is preliminary data.</text>
</comment>
<proteinExistence type="predicted"/>
<dbReference type="EMBL" id="CAICTM010000669">
    <property type="protein sequence ID" value="CAB9514723.1"/>
    <property type="molecule type" value="Genomic_DNA"/>
</dbReference>
<gene>
    <name evidence="2" type="ORF">SEMRO_670_G184750.1</name>
</gene>
<evidence type="ECO:0000256" key="1">
    <source>
        <dbReference type="SAM" id="Phobius"/>
    </source>
</evidence>
<dbReference type="Proteomes" id="UP001153069">
    <property type="component" value="Unassembled WGS sequence"/>
</dbReference>
<sequence length="287" mass="32152">MEATVVASENVLKEHGSTINPTAAFVLSSLGTAIILFSLLSTCIRYRNHDEDECVVPKNGLRALMIALTSLLVSMLLYFIYAIMLMDRDKMDYLGPMRVTGVRYQERISSTIRGGRKHYKTYYDAVYDLNWGYEWACPGMMSPDGRPGQCQSSVDVVGCSVRICQRRVCFDTEKYEALNQVEACVQHKQVFDLNATYTAYNPYMGPSQDVDWPHINAFGNCETCESKFSVATSDALADIQIAASVFLGAGCLLLIVLTYLWCRPVNSNRDVHPEPPQEKEPPPSKQL</sequence>
<reference evidence="2" key="1">
    <citation type="submission" date="2020-06" db="EMBL/GenBank/DDBJ databases">
        <authorList>
            <consortium name="Plant Systems Biology data submission"/>
        </authorList>
    </citation>
    <scope>NUCLEOTIDE SEQUENCE</scope>
    <source>
        <strain evidence="2">D6</strain>
    </source>
</reference>
<feature type="transmembrane region" description="Helical" evidence="1">
    <location>
        <begin position="22"/>
        <end position="42"/>
    </location>
</feature>
<name>A0A9N8HLB3_9STRA</name>
<keyword evidence="3" id="KW-1185">Reference proteome</keyword>
<feature type="transmembrane region" description="Helical" evidence="1">
    <location>
        <begin position="63"/>
        <end position="84"/>
    </location>
</feature>
<keyword evidence="1" id="KW-0812">Transmembrane</keyword>
<accession>A0A9N8HLB3</accession>
<protein>
    <submittedName>
        <fullName evidence="2">Uncharacterized protein</fullName>
    </submittedName>
</protein>